<dbReference type="InterPro" id="IPR002376">
    <property type="entry name" value="Formyl_transf_N"/>
</dbReference>
<sequence>MGTPDFAVPSLKSLIESKHNVVTVITQTDKPKGRKSQLCAPPVKDIALDLGLKIIQPENVNDEIIVERLKEINPDVITVVAFGQKISSEILNLPRYKCINIHASLLPKYRGAAPVNWALINGEEETGVASIILREKMDAGEIIMQKSMRVGPDETAGELENRLSILGAEILIDSLKQIETGVAKYTPQDERLATYAPKLKKKDGLINWDHSTEEIHNFVRGMSPWPAAYTTLIRNASKERIIILKTERDTPSSTETNKIPGTIMDISDRGIKTATKNGCIWIKELKPEGKRSMDAVAFSRGHDVKVNYLFQ</sequence>
<dbReference type="GO" id="GO:0005829">
    <property type="term" value="C:cytosol"/>
    <property type="evidence" value="ECO:0007669"/>
    <property type="project" value="TreeGrafter"/>
</dbReference>
<evidence type="ECO:0000259" key="6">
    <source>
        <dbReference type="Pfam" id="PF02911"/>
    </source>
</evidence>
<dbReference type="PANTHER" id="PTHR11138">
    <property type="entry name" value="METHIONYL-TRNA FORMYLTRANSFERASE"/>
    <property type="match status" value="1"/>
</dbReference>
<evidence type="ECO:0000256" key="1">
    <source>
        <dbReference type="ARBA" id="ARBA00010699"/>
    </source>
</evidence>
<dbReference type="InterPro" id="IPR005794">
    <property type="entry name" value="Fmt"/>
</dbReference>
<dbReference type="InterPro" id="IPR011034">
    <property type="entry name" value="Formyl_transferase-like_C_sf"/>
</dbReference>
<evidence type="ECO:0000313" key="7">
    <source>
        <dbReference type="EMBL" id="KKL93131.1"/>
    </source>
</evidence>
<organism evidence="7">
    <name type="scientific">marine sediment metagenome</name>
    <dbReference type="NCBI Taxonomy" id="412755"/>
    <lineage>
        <taxon>unclassified sequences</taxon>
        <taxon>metagenomes</taxon>
        <taxon>ecological metagenomes</taxon>
    </lineage>
</organism>
<dbReference type="Pfam" id="PF02911">
    <property type="entry name" value="Formyl_trans_C"/>
    <property type="match status" value="1"/>
</dbReference>
<protein>
    <recommendedName>
        <fullName evidence="2">methionyl-tRNA formyltransferase</fullName>
        <ecNumber evidence="2">2.1.2.9</ecNumber>
    </recommendedName>
</protein>
<gene>
    <name evidence="7" type="ORF">LCGC14_1877770</name>
</gene>
<evidence type="ECO:0000259" key="5">
    <source>
        <dbReference type="Pfam" id="PF00551"/>
    </source>
</evidence>
<feature type="domain" description="Formyl transferase C-terminal" evidence="6">
    <location>
        <begin position="198"/>
        <end position="302"/>
    </location>
</feature>
<dbReference type="InterPro" id="IPR044135">
    <property type="entry name" value="Met-tRNA-FMT_C"/>
</dbReference>
<dbReference type="InterPro" id="IPR041711">
    <property type="entry name" value="Met-tRNA-FMT_N"/>
</dbReference>
<dbReference type="CDD" id="cd08704">
    <property type="entry name" value="Met_tRNA_FMT_C"/>
    <property type="match status" value="1"/>
</dbReference>
<dbReference type="SUPFAM" id="SSF53328">
    <property type="entry name" value="Formyltransferase"/>
    <property type="match status" value="1"/>
</dbReference>
<dbReference type="CDD" id="cd08646">
    <property type="entry name" value="FMT_core_Met-tRNA-FMT_N"/>
    <property type="match status" value="1"/>
</dbReference>
<dbReference type="GO" id="GO:0004479">
    <property type="term" value="F:methionyl-tRNA formyltransferase activity"/>
    <property type="evidence" value="ECO:0007669"/>
    <property type="project" value="UniProtKB-EC"/>
</dbReference>
<dbReference type="Gene3D" id="3.40.50.12230">
    <property type="match status" value="1"/>
</dbReference>
<dbReference type="SUPFAM" id="SSF50486">
    <property type="entry name" value="FMT C-terminal domain-like"/>
    <property type="match status" value="1"/>
</dbReference>
<dbReference type="EMBL" id="LAZR01019276">
    <property type="protein sequence ID" value="KKL93131.1"/>
    <property type="molecule type" value="Genomic_DNA"/>
</dbReference>
<keyword evidence="4" id="KW-0648">Protein biosynthesis</keyword>
<evidence type="ECO:0000256" key="4">
    <source>
        <dbReference type="ARBA" id="ARBA00022917"/>
    </source>
</evidence>
<keyword evidence="3" id="KW-0808">Transferase</keyword>
<reference evidence="7" key="1">
    <citation type="journal article" date="2015" name="Nature">
        <title>Complex archaea that bridge the gap between prokaryotes and eukaryotes.</title>
        <authorList>
            <person name="Spang A."/>
            <person name="Saw J.H."/>
            <person name="Jorgensen S.L."/>
            <person name="Zaremba-Niedzwiedzka K."/>
            <person name="Martijn J."/>
            <person name="Lind A.E."/>
            <person name="van Eijk R."/>
            <person name="Schleper C."/>
            <person name="Guy L."/>
            <person name="Ettema T.J."/>
        </authorList>
    </citation>
    <scope>NUCLEOTIDE SEQUENCE</scope>
</reference>
<name>A0A0F9GR68_9ZZZZ</name>
<dbReference type="HAMAP" id="MF_00182">
    <property type="entry name" value="Formyl_trans"/>
    <property type="match status" value="1"/>
</dbReference>
<comment type="caution">
    <text evidence="7">The sequence shown here is derived from an EMBL/GenBank/DDBJ whole genome shotgun (WGS) entry which is preliminary data.</text>
</comment>
<dbReference type="AlphaFoldDB" id="A0A0F9GR68"/>
<dbReference type="Pfam" id="PF00551">
    <property type="entry name" value="Formyl_trans_N"/>
    <property type="match status" value="1"/>
</dbReference>
<dbReference type="PANTHER" id="PTHR11138:SF5">
    <property type="entry name" value="METHIONYL-TRNA FORMYLTRANSFERASE, MITOCHONDRIAL"/>
    <property type="match status" value="1"/>
</dbReference>
<comment type="similarity">
    <text evidence="1">Belongs to the Fmt family.</text>
</comment>
<accession>A0A0F9GR68</accession>
<dbReference type="InterPro" id="IPR036477">
    <property type="entry name" value="Formyl_transf_N_sf"/>
</dbReference>
<dbReference type="EC" id="2.1.2.9" evidence="2"/>
<dbReference type="InterPro" id="IPR005793">
    <property type="entry name" value="Formyl_trans_C"/>
</dbReference>
<evidence type="ECO:0000256" key="2">
    <source>
        <dbReference type="ARBA" id="ARBA00012261"/>
    </source>
</evidence>
<dbReference type="NCBIfam" id="TIGR00460">
    <property type="entry name" value="fmt"/>
    <property type="match status" value="1"/>
</dbReference>
<feature type="domain" description="Formyl transferase N-terminal" evidence="5">
    <location>
        <begin position="2"/>
        <end position="173"/>
    </location>
</feature>
<evidence type="ECO:0000256" key="3">
    <source>
        <dbReference type="ARBA" id="ARBA00022679"/>
    </source>
</evidence>
<proteinExistence type="inferred from homology"/>